<proteinExistence type="predicted"/>
<dbReference type="STRING" id="166486.ERS852572_02813"/>
<accession>A0A173VAS0</accession>
<feature type="transmembrane region" description="Helical" evidence="2">
    <location>
        <begin position="411"/>
        <end position="433"/>
    </location>
</feature>
<dbReference type="AlphaFoldDB" id="A0A173VAS0"/>
<dbReference type="RefSeq" id="WP_082425137.1">
    <property type="nucleotide sequence ID" value="NZ_CABIYH010000022.1"/>
</dbReference>
<evidence type="ECO:0000256" key="2">
    <source>
        <dbReference type="SAM" id="Phobius"/>
    </source>
</evidence>
<name>A0A173VAS0_9FIRM</name>
<evidence type="ECO:0000259" key="3">
    <source>
        <dbReference type="Pfam" id="PF00350"/>
    </source>
</evidence>
<dbReference type="Proteomes" id="UP000095350">
    <property type="component" value="Unassembled WGS sequence"/>
</dbReference>
<dbReference type="SUPFAM" id="SSF52540">
    <property type="entry name" value="P-loop containing nucleoside triphosphate hydrolases"/>
    <property type="match status" value="1"/>
</dbReference>
<keyword evidence="2" id="KW-1133">Transmembrane helix</keyword>
<keyword evidence="1" id="KW-0175">Coiled coil</keyword>
<protein>
    <submittedName>
        <fullName evidence="4">Predicted GTPase</fullName>
    </submittedName>
</protein>
<feature type="domain" description="Dynamin N-terminal" evidence="3">
    <location>
        <begin position="42"/>
        <end position="197"/>
    </location>
</feature>
<feature type="coiled-coil region" evidence="1">
    <location>
        <begin position="480"/>
        <end position="525"/>
    </location>
</feature>
<dbReference type="PaxDb" id="166486-ERS852572_02813"/>
<keyword evidence="2" id="KW-0812">Transmembrane</keyword>
<keyword evidence="2" id="KW-0472">Membrane</keyword>
<evidence type="ECO:0000313" key="4">
    <source>
        <dbReference type="EMBL" id="CUN24469.1"/>
    </source>
</evidence>
<organism evidence="4 5">
    <name type="scientific">Roseburia intestinalis</name>
    <dbReference type="NCBI Taxonomy" id="166486"/>
    <lineage>
        <taxon>Bacteria</taxon>
        <taxon>Bacillati</taxon>
        <taxon>Bacillota</taxon>
        <taxon>Clostridia</taxon>
        <taxon>Lachnospirales</taxon>
        <taxon>Lachnospiraceae</taxon>
        <taxon>Roseburia</taxon>
    </lineage>
</organism>
<dbReference type="InterPro" id="IPR045063">
    <property type="entry name" value="Dynamin_N"/>
</dbReference>
<dbReference type="InterPro" id="IPR027417">
    <property type="entry name" value="P-loop_NTPase"/>
</dbReference>
<dbReference type="Pfam" id="PF00350">
    <property type="entry name" value="Dynamin_N"/>
    <property type="match status" value="1"/>
</dbReference>
<dbReference type="EMBL" id="CYXZ01000022">
    <property type="protein sequence ID" value="CUN24469.1"/>
    <property type="molecule type" value="Genomic_DNA"/>
</dbReference>
<dbReference type="Gene3D" id="3.40.50.300">
    <property type="entry name" value="P-loop containing nucleotide triphosphate hydrolases"/>
    <property type="match status" value="1"/>
</dbReference>
<reference evidence="4 5" key="1">
    <citation type="submission" date="2015-09" db="EMBL/GenBank/DDBJ databases">
        <authorList>
            <consortium name="Pathogen Informatics"/>
        </authorList>
    </citation>
    <scope>NUCLEOTIDE SEQUENCE [LARGE SCALE GENOMIC DNA]</scope>
    <source>
        <strain evidence="4 5">2789STDY5834960</strain>
    </source>
</reference>
<dbReference type="OrthoDB" id="9816479at2"/>
<gene>
    <name evidence="4" type="ORF">ERS852572_02813</name>
</gene>
<evidence type="ECO:0000313" key="5">
    <source>
        <dbReference type="Proteomes" id="UP000095350"/>
    </source>
</evidence>
<evidence type="ECO:0000256" key="1">
    <source>
        <dbReference type="SAM" id="Coils"/>
    </source>
</evidence>
<sequence>MMEKVRKALEELKKINAAYGISTENILRMQEEIQDAKVCTPVIGKFSSGKSALVNTILGYSRKMLKEDITPETAIPTEIVYTELDEMFMIFLNDDTCMNKPIEDFREYEADAKTVKNVRVMLKNNNLERIPDVMLVDMPGFESGFEIHNKAIDDYLPQSLAYIVTFPADDMIVRSSIGEILKELCLHDMPLCIVITKYDKANDDFELVFEKMKESLRRYVGDREIEYCITSSRDGEVRNLEEFLLHIQEQSQDILADKYKKLVLPIIETTENYLNTLLNGSLLSESELDEKEEKLHRQLSSLDEKFSHEQEDFELEISECVEDIKNDVQRAMEADETTLVAMTMNGQSISDHLNSVVRNAVTVSVKKNFIPKVEKYLKRVAKTIDSESIGDVHISFSFDTDKINKGMVSNVVAVAATALLVNPLLGIVVGIFAKVRRDRKREEAKQEIRMKLRNEVFPKVIDDVAKGIETTITKQIRLVNISIEDELKNQRDTLEKAMADVRTKMNEEREHKENLEADIKMDLERIGEIKDGLR</sequence>